<dbReference type="InParanoid" id="F6GVF0"/>
<dbReference type="HOGENOM" id="CLU_2487965_0_0_1"/>
<accession>F6GVF0</accession>
<gene>
    <name evidence="1" type="ordered locus">VIT_15s0021g00720</name>
</gene>
<organism evidence="1 2">
    <name type="scientific">Vitis vinifera</name>
    <name type="common">Grape</name>
    <dbReference type="NCBI Taxonomy" id="29760"/>
    <lineage>
        <taxon>Eukaryota</taxon>
        <taxon>Viridiplantae</taxon>
        <taxon>Streptophyta</taxon>
        <taxon>Embryophyta</taxon>
        <taxon>Tracheophyta</taxon>
        <taxon>Spermatophyta</taxon>
        <taxon>Magnoliopsida</taxon>
        <taxon>eudicotyledons</taxon>
        <taxon>Gunneridae</taxon>
        <taxon>Pentapetalae</taxon>
        <taxon>rosids</taxon>
        <taxon>Vitales</taxon>
        <taxon>Vitaceae</taxon>
        <taxon>Viteae</taxon>
        <taxon>Vitis</taxon>
    </lineage>
</organism>
<name>F6GVF0_VITVI</name>
<reference evidence="2" key="1">
    <citation type="journal article" date="2007" name="Nature">
        <title>The grapevine genome sequence suggests ancestral hexaploidization in major angiosperm phyla.</title>
        <authorList>
            <consortium name="The French-Italian Public Consortium for Grapevine Genome Characterization."/>
            <person name="Jaillon O."/>
            <person name="Aury J.-M."/>
            <person name="Noel B."/>
            <person name="Policriti A."/>
            <person name="Clepet C."/>
            <person name="Casagrande A."/>
            <person name="Choisne N."/>
            <person name="Aubourg S."/>
            <person name="Vitulo N."/>
            <person name="Jubin C."/>
            <person name="Vezzi A."/>
            <person name="Legeai F."/>
            <person name="Hugueney P."/>
            <person name="Dasilva C."/>
            <person name="Horner D."/>
            <person name="Mica E."/>
            <person name="Jublot D."/>
            <person name="Poulain J."/>
            <person name="Bruyere C."/>
            <person name="Billault A."/>
            <person name="Segurens B."/>
            <person name="Gouyvenoux M."/>
            <person name="Ugarte E."/>
            <person name="Cattonaro F."/>
            <person name="Anthouard V."/>
            <person name="Vico V."/>
            <person name="Del Fabbro C."/>
            <person name="Alaux M."/>
            <person name="Di Gaspero G."/>
            <person name="Dumas V."/>
            <person name="Felice N."/>
            <person name="Paillard S."/>
            <person name="Juman I."/>
            <person name="Moroldo M."/>
            <person name="Scalabrin S."/>
            <person name="Canaguier A."/>
            <person name="Le Clainche I."/>
            <person name="Malacrida G."/>
            <person name="Durand E."/>
            <person name="Pesole G."/>
            <person name="Laucou V."/>
            <person name="Chatelet P."/>
            <person name="Merdinoglu D."/>
            <person name="Delledonne M."/>
            <person name="Pezzotti M."/>
            <person name="Lecharny A."/>
            <person name="Scarpelli C."/>
            <person name="Artiguenave F."/>
            <person name="Pe M.E."/>
            <person name="Valle G."/>
            <person name="Morgante M."/>
            <person name="Caboche M."/>
            <person name="Adam-Blondon A.-F."/>
            <person name="Weissenbach J."/>
            <person name="Quetier F."/>
            <person name="Wincker P."/>
        </authorList>
    </citation>
    <scope>NUCLEOTIDE SEQUENCE [LARGE SCALE GENOMIC DNA]</scope>
    <source>
        <strain evidence="2">cv. Pinot noir / PN40024</strain>
    </source>
</reference>
<dbReference type="EMBL" id="FN594952">
    <property type="protein sequence ID" value="CCB43933.1"/>
    <property type="molecule type" value="Genomic_DNA"/>
</dbReference>
<keyword evidence="2" id="KW-1185">Reference proteome</keyword>
<dbReference type="AlphaFoldDB" id="F6GVF0"/>
<sequence>MGTFSVSEESGDDDNEDSRDVYEALQELYGQLLDELRVHISTKPTPETGEKIQLQQLQETLWKKKKLAADAWAKETVPLRFLWGQQN</sequence>
<evidence type="ECO:0000313" key="1">
    <source>
        <dbReference type="EMBL" id="CCB43933.1"/>
    </source>
</evidence>
<dbReference type="PaxDb" id="29760-VIT_15s0021g00720.t01"/>
<protein>
    <submittedName>
        <fullName evidence="1">Uncharacterized protein</fullName>
    </submittedName>
</protein>
<proteinExistence type="predicted"/>
<dbReference type="Proteomes" id="UP000009183">
    <property type="component" value="Chromosome 15"/>
</dbReference>
<evidence type="ECO:0000313" key="2">
    <source>
        <dbReference type="Proteomes" id="UP000009183"/>
    </source>
</evidence>